<keyword evidence="2" id="KW-0768">Sushi</keyword>
<evidence type="ECO:0000313" key="7">
    <source>
        <dbReference type="Proteomes" id="UP000186698"/>
    </source>
</evidence>
<dbReference type="GeneID" id="108704362"/>
<evidence type="ECO:0000256" key="3">
    <source>
        <dbReference type="SAM" id="MobiDB-lite"/>
    </source>
</evidence>
<accession>A0A8J1MJZ8</accession>
<dbReference type="Pfam" id="PF00084">
    <property type="entry name" value="Sushi"/>
    <property type="match status" value="1"/>
</dbReference>
<dbReference type="InterPro" id="IPR000436">
    <property type="entry name" value="Sushi_SCR_CCP_dom"/>
</dbReference>
<dbReference type="OrthoDB" id="9939976at2759"/>
<feature type="chain" id="PRO_5035285536" evidence="5">
    <location>
        <begin position="26"/>
        <end position="248"/>
    </location>
</feature>
<dbReference type="PANTHER" id="PTHR46879">
    <property type="entry name" value="SUSHI DOMAIN-CONTAINING PROTEIN 3"/>
    <property type="match status" value="1"/>
</dbReference>
<dbReference type="KEGG" id="xla:108704362"/>
<evidence type="ECO:0000256" key="4">
    <source>
        <dbReference type="SAM" id="Phobius"/>
    </source>
</evidence>
<evidence type="ECO:0000259" key="6">
    <source>
        <dbReference type="PROSITE" id="PS50923"/>
    </source>
</evidence>
<keyword evidence="5" id="KW-0732">Signal</keyword>
<dbReference type="PROSITE" id="PS50923">
    <property type="entry name" value="SUSHI"/>
    <property type="match status" value="1"/>
</dbReference>
<feature type="disulfide bond" evidence="2">
    <location>
        <begin position="49"/>
        <end position="92"/>
    </location>
</feature>
<feature type="region of interest" description="Disordered" evidence="3">
    <location>
        <begin position="161"/>
        <end position="190"/>
    </location>
</feature>
<sequence length="248" mass="27353">MTHQASQIWGCLFLHLLTLVPVFLGDPTDSPSPMDSPTQSSQAPGPALCPSVLSPLDGSFHVAEGTGRSVGSLVLFRCQQGFQLIGSGKVRCLLREETPQWSEPQPQCEAIPQDYHRGFRLAVIVSLVSCLIILTMCVFFMLCCVKQAQLRLQEEEEETESRVCRQRDEAPDFPGADEGERGSSSPERPLQGLLSSACLRGGARFENREYLGCHKNLHQLIAEDSWSQWKKQDLSIGGHVTRGCPTLT</sequence>
<gene>
    <name evidence="8" type="primary">LOC108704362</name>
</gene>
<keyword evidence="4" id="KW-0812">Transmembrane</keyword>
<keyword evidence="4" id="KW-1133">Transmembrane helix</keyword>
<keyword evidence="7" id="KW-1185">Reference proteome</keyword>
<dbReference type="PANTHER" id="PTHR46879:SF2">
    <property type="entry name" value="MICROTUBULE-ASSOCIATED SERINE_THREONINE-PROTEIN KINASE 3"/>
    <property type="match status" value="1"/>
</dbReference>
<dbReference type="RefSeq" id="XP_041441813.1">
    <property type="nucleotide sequence ID" value="XM_041585879.1"/>
</dbReference>
<organism evidence="7 8">
    <name type="scientific">Xenopus laevis</name>
    <name type="common">African clawed frog</name>
    <dbReference type="NCBI Taxonomy" id="8355"/>
    <lineage>
        <taxon>Eukaryota</taxon>
        <taxon>Metazoa</taxon>
        <taxon>Chordata</taxon>
        <taxon>Craniata</taxon>
        <taxon>Vertebrata</taxon>
        <taxon>Euteleostomi</taxon>
        <taxon>Amphibia</taxon>
        <taxon>Batrachia</taxon>
        <taxon>Anura</taxon>
        <taxon>Pipoidea</taxon>
        <taxon>Pipidae</taxon>
        <taxon>Xenopodinae</taxon>
        <taxon>Xenopus</taxon>
        <taxon>Xenopus</taxon>
    </lineage>
</organism>
<evidence type="ECO:0000256" key="1">
    <source>
        <dbReference type="ARBA" id="ARBA00023157"/>
    </source>
</evidence>
<dbReference type="SUPFAM" id="SSF57535">
    <property type="entry name" value="Complement control module/SCR domain"/>
    <property type="match status" value="1"/>
</dbReference>
<dbReference type="Proteomes" id="UP000186698">
    <property type="component" value="Chromosome 3L"/>
</dbReference>
<dbReference type="CDD" id="cd00033">
    <property type="entry name" value="CCP"/>
    <property type="match status" value="1"/>
</dbReference>
<comment type="caution">
    <text evidence="2">Lacks conserved residue(s) required for the propagation of feature annotation.</text>
</comment>
<dbReference type="Gene3D" id="2.10.70.10">
    <property type="entry name" value="Complement Module, domain 1"/>
    <property type="match status" value="1"/>
</dbReference>
<dbReference type="InterPro" id="IPR035976">
    <property type="entry name" value="Sushi/SCR/CCP_sf"/>
</dbReference>
<dbReference type="InterPro" id="IPR053067">
    <property type="entry name" value="SUSD3"/>
</dbReference>
<protein>
    <submittedName>
        <fullName evidence="8">Uncharacterized protein LOC108704362</fullName>
    </submittedName>
</protein>
<name>A0A8J1MJZ8_XENLA</name>
<dbReference type="SMART" id="SM00032">
    <property type="entry name" value="CCP"/>
    <property type="match status" value="1"/>
</dbReference>
<evidence type="ECO:0000256" key="5">
    <source>
        <dbReference type="SAM" id="SignalP"/>
    </source>
</evidence>
<keyword evidence="1 2" id="KW-1015">Disulfide bond</keyword>
<proteinExistence type="predicted"/>
<evidence type="ECO:0000256" key="2">
    <source>
        <dbReference type="PROSITE-ProRule" id="PRU00302"/>
    </source>
</evidence>
<evidence type="ECO:0000313" key="8">
    <source>
        <dbReference type="RefSeq" id="XP_041441813.1"/>
    </source>
</evidence>
<dbReference type="AlphaFoldDB" id="A0A8J1MJZ8"/>
<feature type="compositionally biased region" description="Basic and acidic residues" evidence="3">
    <location>
        <begin position="161"/>
        <end position="170"/>
    </location>
</feature>
<keyword evidence="4" id="KW-0472">Membrane</keyword>
<feature type="signal peptide" evidence="5">
    <location>
        <begin position="1"/>
        <end position="25"/>
    </location>
</feature>
<reference evidence="8" key="1">
    <citation type="submission" date="2025-08" db="UniProtKB">
        <authorList>
            <consortium name="RefSeq"/>
        </authorList>
    </citation>
    <scope>IDENTIFICATION</scope>
    <source>
        <strain evidence="8">J_2021</strain>
        <tissue evidence="8">Erythrocytes</tissue>
    </source>
</reference>
<feature type="transmembrane region" description="Helical" evidence="4">
    <location>
        <begin position="121"/>
        <end position="145"/>
    </location>
</feature>
<feature type="domain" description="Sushi" evidence="6">
    <location>
        <begin position="47"/>
        <end position="110"/>
    </location>
</feature>